<evidence type="ECO:0000256" key="1">
    <source>
        <dbReference type="SAM" id="MobiDB-lite"/>
    </source>
</evidence>
<gene>
    <name evidence="2" type="ORF">SEMRO_1526_G279810.1</name>
</gene>
<sequence length="199" mass="22352">MEEPSLHWNTNLGDDVDDYTPAEQEYVKLCGYLDDPYEKMLEMYSNAHEAIDAEDCDALNRGYIAVVQAKELTSDVLQRGITRYGQLVKTRLGSRLGFQLHSLPRESGPRPDHPAESPGHPADRIASLPDHQQQALGVVGAYLRYLKECCHEVETFIDGQAIQRYGTNVVDTTSLAQHMEVQLEEMGSVREDFYGDSSC</sequence>
<protein>
    <submittedName>
        <fullName evidence="2">Uncharacterized protein</fullName>
    </submittedName>
</protein>
<feature type="compositionally biased region" description="Basic and acidic residues" evidence="1">
    <location>
        <begin position="103"/>
        <end position="115"/>
    </location>
</feature>
<proteinExistence type="predicted"/>
<name>A0A9N8EQQ3_9STRA</name>
<evidence type="ECO:0000313" key="2">
    <source>
        <dbReference type="EMBL" id="CAB9524349.1"/>
    </source>
</evidence>
<feature type="region of interest" description="Disordered" evidence="1">
    <location>
        <begin position="101"/>
        <end position="125"/>
    </location>
</feature>
<reference evidence="2" key="1">
    <citation type="submission" date="2020-06" db="EMBL/GenBank/DDBJ databases">
        <authorList>
            <consortium name="Plant Systems Biology data submission"/>
        </authorList>
    </citation>
    <scope>NUCLEOTIDE SEQUENCE</scope>
    <source>
        <strain evidence="2">D6</strain>
    </source>
</reference>
<accession>A0A9N8EQQ3</accession>
<organism evidence="2 3">
    <name type="scientific">Seminavis robusta</name>
    <dbReference type="NCBI Taxonomy" id="568900"/>
    <lineage>
        <taxon>Eukaryota</taxon>
        <taxon>Sar</taxon>
        <taxon>Stramenopiles</taxon>
        <taxon>Ochrophyta</taxon>
        <taxon>Bacillariophyta</taxon>
        <taxon>Bacillariophyceae</taxon>
        <taxon>Bacillariophycidae</taxon>
        <taxon>Naviculales</taxon>
        <taxon>Naviculaceae</taxon>
        <taxon>Seminavis</taxon>
    </lineage>
</organism>
<dbReference type="AlphaFoldDB" id="A0A9N8EQQ3"/>
<keyword evidence="3" id="KW-1185">Reference proteome</keyword>
<dbReference type="EMBL" id="CAICTM010001524">
    <property type="protein sequence ID" value="CAB9524349.1"/>
    <property type="molecule type" value="Genomic_DNA"/>
</dbReference>
<comment type="caution">
    <text evidence="2">The sequence shown here is derived from an EMBL/GenBank/DDBJ whole genome shotgun (WGS) entry which is preliminary data.</text>
</comment>
<evidence type="ECO:0000313" key="3">
    <source>
        <dbReference type="Proteomes" id="UP001153069"/>
    </source>
</evidence>
<dbReference type="Proteomes" id="UP001153069">
    <property type="component" value="Unassembled WGS sequence"/>
</dbReference>